<dbReference type="AlphaFoldDB" id="M1WR44"/>
<sequence length="178" mass="19973">MISQQSNLPLGVSRFILEDLSEAHLQQQLNVITTNYGPVGAFIHLHPIFISYNHNPVAYFPEEKAIVKQIFLMAKHLKKFLNQAANINGRSYFCTIARLDGAFGLEQKINFGAIGAGLFGLSKSMTWEWPRVFCRAIDISPDINAEDTASYIFAELHDPNRYLTEVAYGPQGRLTLIA</sequence>
<keyword evidence="2" id="KW-1185">Reference proteome</keyword>
<gene>
    <name evidence="1" type="ORF">RINTHH_5490</name>
</gene>
<dbReference type="Gene3D" id="3.40.50.720">
    <property type="entry name" value="NAD(P)-binding Rossmann-like Domain"/>
    <property type="match status" value="1"/>
</dbReference>
<evidence type="ECO:0000313" key="1">
    <source>
        <dbReference type="EMBL" id="CCH66704.1"/>
    </source>
</evidence>
<comment type="caution">
    <text evidence="1">The sequence shown here is derived from an EMBL/GenBank/DDBJ whole genome shotgun (WGS) entry which is preliminary data.</text>
</comment>
<proteinExistence type="predicted"/>
<organism evidence="1 2">
    <name type="scientific">Richelia intracellularis HH01</name>
    <dbReference type="NCBI Taxonomy" id="1165094"/>
    <lineage>
        <taxon>Bacteria</taxon>
        <taxon>Bacillati</taxon>
        <taxon>Cyanobacteriota</taxon>
        <taxon>Cyanophyceae</taxon>
        <taxon>Nostocales</taxon>
        <taxon>Nostocaceae</taxon>
        <taxon>Richelia</taxon>
    </lineage>
</organism>
<name>M1WR44_9NOST</name>
<accession>M1WR44</accession>
<dbReference type="Proteomes" id="UP000053051">
    <property type="component" value="Unassembled WGS sequence"/>
</dbReference>
<reference evidence="2" key="2">
    <citation type="submission" date="2016-01" db="EMBL/GenBank/DDBJ databases">
        <title>Diatom-associated endosymboitic cyanobacterium lacks core nitrogen metabolism enzymes.</title>
        <authorList>
            <person name="Hilton J.A."/>
            <person name="Foster R.A."/>
            <person name="Tripp H.J."/>
            <person name="Carter B.J."/>
            <person name="Zehr J.P."/>
            <person name="Villareal T.A."/>
        </authorList>
    </citation>
    <scope>NUCLEOTIDE SEQUENCE [LARGE SCALE GENOMIC DNA]</scope>
    <source>
        <strain evidence="2">HH01</strain>
    </source>
</reference>
<dbReference type="EMBL" id="CAIY01000027">
    <property type="protein sequence ID" value="CCH66704.1"/>
    <property type="molecule type" value="Genomic_DNA"/>
</dbReference>
<dbReference type="RefSeq" id="WP_008232488.1">
    <property type="nucleotide sequence ID" value="NZ_CAIY01000027.1"/>
</dbReference>
<dbReference type="InterPro" id="IPR036291">
    <property type="entry name" value="NAD(P)-bd_dom_sf"/>
</dbReference>
<reference evidence="1 2" key="1">
    <citation type="submission" date="2012-05" db="EMBL/GenBank/DDBJ databases">
        <authorList>
            <person name="Hilton J."/>
        </authorList>
    </citation>
    <scope>NUCLEOTIDE SEQUENCE [LARGE SCALE GENOMIC DNA]</scope>
    <source>
        <strain evidence="1 2">HH01</strain>
    </source>
</reference>
<dbReference type="SUPFAM" id="SSF51735">
    <property type="entry name" value="NAD(P)-binding Rossmann-fold domains"/>
    <property type="match status" value="1"/>
</dbReference>
<dbReference type="STRING" id="1165094.RINTHH_5490"/>
<evidence type="ECO:0000313" key="2">
    <source>
        <dbReference type="Proteomes" id="UP000053051"/>
    </source>
</evidence>
<protein>
    <submittedName>
        <fullName evidence="1">COG3321: Polyketide synthase modules and related proteins</fullName>
    </submittedName>
</protein>